<dbReference type="RefSeq" id="WP_110264143.1">
    <property type="nucleotide sequence ID" value="NZ_CAWNXA010000002.1"/>
</dbReference>
<evidence type="ECO:0000313" key="12">
    <source>
        <dbReference type="Proteomes" id="UP000248330"/>
    </source>
</evidence>
<comment type="function">
    <text evidence="9">Involved in lipopolysaccharide (LPS) biosynthesis. Catalyzes the transfer of 3-deoxy-D-manno-octulosonate (Kdo) residue(s) from CMP-Kdo to lipid IV(A), the tetraacyldisaccharide-1,4'-bisphosphate precursor of lipid A.</text>
</comment>
<evidence type="ECO:0000256" key="6">
    <source>
        <dbReference type="ARBA" id="ARBA00049183"/>
    </source>
</evidence>
<evidence type="ECO:0000259" key="10">
    <source>
        <dbReference type="Pfam" id="PF04413"/>
    </source>
</evidence>
<feature type="domain" description="3-deoxy-D-manno-octulosonic-acid transferase N-terminal" evidence="10">
    <location>
        <begin position="33"/>
        <end position="207"/>
    </location>
</feature>
<dbReference type="Gene3D" id="3.40.50.11720">
    <property type="entry name" value="3-Deoxy-D-manno-octulosonic-acid transferase, N-terminal domain"/>
    <property type="match status" value="1"/>
</dbReference>
<feature type="site" description="Transition state stabilizer" evidence="8">
    <location>
        <position position="205"/>
    </location>
</feature>
<name>A0A318EIQ6_9GAMM</name>
<evidence type="ECO:0000256" key="2">
    <source>
        <dbReference type="ARBA" id="ARBA00012621"/>
    </source>
</evidence>
<dbReference type="UniPathway" id="UPA00958"/>
<evidence type="ECO:0000256" key="7">
    <source>
        <dbReference type="PIRSR" id="PIRSR639901-1"/>
    </source>
</evidence>
<feature type="active site" description="Proton acceptor" evidence="7">
    <location>
        <position position="59"/>
    </location>
</feature>
<evidence type="ECO:0000256" key="4">
    <source>
        <dbReference type="ARBA" id="ARBA00022679"/>
    </source>
</evidence>
<evidence type="ECO:0000256" key="3">
    <source>
        <dbReference type="ARBA" id="ARBA00019077"/>
    </source>
</evidence>
<comment type="catalytic activity">
    <reaction evidence="6 9">
        <text>lipid IVA (E. coli) + CMP-3-deoxy-beta-D-manno-octulosonate = alpha-Kdo-(2-&gt;6)-lipid IVA (E. coli) + CMP + H(+)</text>
        <dbReference type="Rhea" id="RHEA:28066"/>
        <dbReference type="ChEBI" id="CHEBI:15378"/>
        <dbReference type="ChEBI" id="CHEBI:58603"/>
        <dbReference type="ChEBI" id="CHEBI:60364"/>
        <dbReference type="ChEBI" id="CHEBI:60377"/>
        <dbReference type="ChEBI" id="CHEBI:85987"/>
        <dbReference type="EC" id="2.4.99.12"/>
    </reaction>
</comment>
<accession>A0A318EIQ6</accession>
<evidence type="ECO:0000256" key="5">
    <source>
        <dbReference type="ARBA" id="ARBA00031445"/>
    </source>
</evidence>
<dbReference type="GO" id="GO:0043842">
    <property type="term" value="F:Kdo transferase activity"/>
    <property type="evidence" value="ECO:0007669"/>
    <property type="project" value="UniProtKB-EC"/>
</dbReference>
<feature type="site" description="Transition state stabilizer" evidence="8">
    <location>
        <position position="129"/>
    </location>
</feature>
<comment type="caution">
    <text evidence="11">The sequence shown here is derived from an EMBL/GenBank/DDBJ whole genome shotgun (WGS) entry which is preliminary data.</text>
</comment>
<proteinExistence type="inferred from homology"/>
<comment type="pathway">
    <text evidence="1 9">Bacterial outer membrane biogenesis; LPS core biosynthesis.</text>
</comment>
<keyword evidence="9" id="KW-0472">Membrane</keyword>
<dbReference type="SUPFAM" id="SSF53756">
    <property type="entry name" value="UDP-Glycosyltransferase/glycogen phosphorylase"/>
    <property type="match status" value="1"/>
</dbReference>
<evidence type="ECO:0000256" key="8">
    <source>
        <dbReference type="PIRSR" id="PIRSR639901-2"/>
    </source>
</evidence>
<protein>
    <recommendedName>
        <fullName evidence="3 9">3-deoxy-D-manno-octulosonic acid transferase</fullName>
        <shortName evidence="9">Kdo transferase</shortName>
        <ecNumber evidence="2 9">2.4.99.12</ecNumber>
    </recommendedName>
    <alternativeName>
        <fullName evidence="5 9">Lipid IV(A) 3-deoxy-D-manno-octulosonic acid transferase</fullName>
    </alternativeName>
</protein>
<evidence type="ECO:0000256" key="1">
    <source>
        <dbReference type="ARBA" id="ARBA00004713"/>
    </source>
</evidence>
<keyword evidence="12" id="KW-1185">Reference proteome</keyword>
<dbReference type="GO" id="GO:0005886">
    <property type="term" value="C:plasma membrane"/>
    <property type="evidence" value="ECO:0007669"/>
    <property type="project" value="UniProtKB-SubCell"/>
</dbReference>
<reference evidence="11 12" key="1">
    <citation type="submission" date="2018-04" db="EMBL/GenBank/DDBJ databases">
        <title>Genomic Encyclopedia of Type Strains, Phase IV (KMG-IV): sequencing the most valuable type-strain genomes for metagenomic binning, comparative biology and taxonomic classification.</title>
        <authorList>
            <person name="Goeker M."/>
        </authorList>
    </citation>
    <scope>NUCLEOTIDE SEQUENCE [LARGE SCALE GENOMIC DNA]</scope>
    <source>
        <strain evidence="11 12">DSM 104150</strain>
    </source>
</reference>
<organism evidence="11 12">
    <name type="scientific">Sinimarinibacterium flocculans</name>
    <dbReference type="NCBI Taxonomy" id="985250"/>
    <lineage>
        <taxon>Bacteria</taxon>
        <taxon>Pseudomonadati</taxon>
        <taxon>Pseudomonadota</taxon>
        <taxon>Gammaproteobacteria</taxon>
        <taxon>Nevskiales</taxon>
        <taxon>Nevskiaceae</taxon>
        <taxon>Sinimarinibacterium</taxon>
    </lineage>
</organism>
<dbReference type="EC" id="2.4.99.12" evidence="2 9"/>
<evidence type="ECO:0000313" key="11">
    <source>
        <dbReference type="EMBL" id="PXV70486.1"/>
    </source>
</evidence>
<keyword evidence="9" id="KW-1003">Cell membrane</keyword>
<dbReference type="EMBL" id="QICN01000002">
    <property type="protein sequence ID" value="PXV70486.1"/>
    <property type="molecule type" value="Genomic_DNA"/>
</dbReference>
<dbReference type="Pfam" id="PF04413">
    <property type="entry name" value="Glycos_transf_N"/>
    <property type="match status" value="1"/>
</dbReference>
<keyword evidence="9" id="KW-0448">Lipopolysaccharide biosynthesis</keyword>
<dbReference type="PANTHER" id="PTHR42755">
    <property type="entry name" value="3-DEOXY-MANNO-OCTULOSONATE CYTIDYLYLTRANSFERASE"/>
    <property type="match status" value="1"/>
</dbReference>
<comment type="subcellular location">
    <subcellularLocation>
        <location evidence="9">Cell membrane</location>
    </subcellularLocation>
</comment>
<sequence length="421" mass="44718">MYHLYQVLIALAIPLALLVLLRGGARGSVHGGRWRERLGDAPELADGLEVWVHAASVGEVQAASPLVDALIGRYGEGRVGVTTMTATGSALVRQRWGARVIHAYVPFDLPPLVRRRLAVWRPRAVVILESELWPVLIRELARRSIPVLIANARMSPRSQRRYARLGGLVRGSVGRITAIAAQSADDAAAYRGLGARHVEVTGNLKFDCAVPVAQQQAGEQLRRWLGVSRPVWVAASTHEGEESAALAAHRALLDAGVDAVLILVPRHPQRFDGVARQIAHAGFEFARRSDASPAAGRPPPAVLLGDSMGEMFCYLAAADVAFVGGSLVPVGGHNVLEPAALARPVLFGPAMHNQRPARALLLEAGGGIEVADAADLAATVARLLGNPDEARRIGASAQACLQAHAGATQRVLAVFDTLMPR</sequence>
<dbReference type="AlphaFoldDB" id="A0A318EIQ6"/>
<dbReference type="GO" id="GO:0009244">
    <property type="term" value="P:lipopolysaccharide core region biosynthetic process"/>
    <property type="evidence" value="ECO:0007669"/>
    <property type="project" value="UniProtKB-UniRule"/>
</dbReference>
<dbReference type="InterPro" id="IPR007507">
    <property type="entry name" value="Glycos_transf_N"/>
</dbReference>
<evidence type="ECO:0000256" key="9">
    <source>
        <dbReference type="RuleBase" id="RU365103"/>
    </source>
</evidence>
<gene>
    <name evidence="11" type="ORF">C8D93_102345</name>
</gene>
<comment type="similarity">
    <text evidence="9">Belongs to the glycosyltransferase group 1 family.</text>
</comment>
<dbReference type="Proteomes" id="UP000248330">
    <property type="component" value="Unassembled WGS sequence"/>
</dbReference>
<dbReference type="OrthoDB" id="9789797at2"/>
<dbReference type="GO" id="GO:0009245">
    <property type="term" value="P:lipid A biosynthetic process"/>
    <property type="evidence" value="ECO:0007669"/>
    <property type="project" value="TreeGrafter"/>
</dbReference>
<keyword evidence="4 9" id="KW-0808">Transferase</keyword>
<dbReference type="Gene3D" id="3.40.50.2000">
    <property type="entry name" value="Glycogen Phosphorylase B"/>
    <property type="match status" value="1"/>
</dbReference>
<dbReference type="PANTHER" id="PTHR42755:SF1">
    <property type="entry name" value="3-DEOXY-D-MANNO-OCTULOSONIC ACID TRANSFERASE, MITOCHONDRIAL-RELATED"/>
    <property type="match status" value="1"/>
</dbReference>
<dbReference type="InterPro" id="IPR039901">
    <property type="entry name" value="Kdotransferase"/>
</dbReference>
<dbReference type="InterPro" id="IPR038107">
    <property type="entry name" value="Glycos_transf_N_sf"/>
</dbReference>